<dbReference type="InterPro" id="IPR044730">
    <property type="entry name" value="RNase_H-like_dom_plant"/>
</dbReference>
<dbReference type="SUPFAM" id="SSF53098">
    <property type="entry name" value="Ribonuclease H-like"/>
    <property type="match status" value="1"/>
</dbReference>
<dbReference type="AlphaFoldDB" id="A0AAW2DLL0"/>
<name>A0AAW2DLL0_9ROSI</name>
<gene>
    <name evidence="2" type="ORF">SO802_005039</name>
</gene>
<dbReference type="EMBL" id="JAZDWU010000002">
    <property type="protein sequence ID" value="KAL0009931.1"/>
    <property type="molecule type" value="Genomic_DNA"/>
</dbReference>
<dbReference type="Proteomes" id="UP001459277">
    <property type="component" value="Unassembled WGS sequence"/>
</dbReference>
<reference evidence="2 3" key="1">
    <citation type="submission" date="2024-01" db="EMBL/GenBank/DDBJ databases">
        <title>A telomere-to-telomere, gap-free genome of sweet tea (Lithocarpus litseifolius).</title>
        <authorList>
            <person name="Zhou J."/>
        </authorList>
    </citation>
    <scope>NUCLEOTIDE SEQUENCE [LARGE SCALE GENOMIC DNA]</scope>
    <source>
        <strain evidence="2">Zhou-2022a</strain>
        <tissue evidence="2">Leaf</tissue>
    </source>
</reference>
<dbReference type="InterPro" id="IPR012337">
    <property type="entry name" value="RNaseH-like_sf"/>
</dbReference>
<dbReference type="Pfam" id="PF13456">
    <property type="entry name" value="RVT_3"/>
    <property type="match status" value="1"/>
</dbReference>
<dbReference type="Gene3D" id="3.30.420.10">
    <property type="entry name" value="Ribonuclease H-like superfamily/Ribonuclease H"/>
    <property type="match status" value="1"/>
</dbReference>
<proteinExistence type="predicted"/>
<evidence type="ECO:0000259" key="1">
    <source>
        <dbReference type="Pfam" id="PF13456"/>
    </source>
</evidence>
<dbReference type="PANTHER" id="PTHR47723:SF23">
    <property type="entry name" value="REVERSE TRANSCRIPTASE-LIKE PROTEIN"/>
    <property type="match status" value="1"/>
</dbReference>
<dbReference type="InterPro" id="IPR053151">
    <property type="entry name" value="RNase_H-like"/>
</dbReference>
<accession>A0AAW2DLL0</accession>
<organism evidence="2 3">
    <name type="scientific">Lithocarpus litseifolius</name>
    <dbReference type="NCBI Taxonomy" id="425828"/>
    <lineage>
        <taxon>Eukaryota</taxon>
        <taxon>Viridiplantae</taxon>
        <taxon>Streptophyta</taxon>
        <taxon>Embryophyta</taxon>
        <taxon>Tracheophyta</taxon>
        <taxon>Spermatophyta</taxon>
        <taxon>Magnoliopsida</taxon>
        <taxon>eudicotyledons</taxon>
        <taxon>Gunneridae</taxon>
        <taxon>Pentapetalae</taxon>
        <taxon>rosids</taxon>
        <taxon>fabids</taxon>
        <taxon>Fagales</taxon>
        <taxon>Fagaceae</taxon>
        <taxon>Lithocarpus</taxon>
    </lineage>
</organism>
<feature type="domain" description="RNase H type-1" evidence="1">
    <location>
        <begin position="81"/>
        <end position="202"/>
    </location>
</feature>
<keyword evidence="3" id="KW-1185">Reference proteome</keyword>
<evidence type="ECO:0000313" key="3">
    <source>
        <dbReference type="Proteomes" id="UP001459277"/>
    </source>
</evidence>
<evidence type="ECO:0000313" key="2">
    <source>
        <dbReference type="EMBL" id="KAL0009931.1"/>
    </source>
</evidence>
<comment type="caution">
    <text evidence="2">The sequence shown here is derived from an EMBL/GenBank/DDBJ whole genome shotgun (WGS) entry which is preliminary data.</text>
</comment>
<dbReference type="CDD" id="cd06222">
    <property type="entry name" value="RNase_H_like"/>
    <property type="match status" value="1"/>
</dbReference>
<dbReference type="InterPro" id="IPR002156">
    <property type="entry name" value="RNaseH_domain"/>
</dbReference>
<dbReference type="GO" id="GO:0004523">
    <property type="term" value="F:RNA-DNA hybrid ribonuclease activity"/>
    <property type="evidence" value="ECO:0007669"/>
    <property type="project" value="InterPro"/>
</dbReference>
<dbReference type="GO" id="GO:0003676">
    <property type="term" value="F:nucleic acid binding"/>
    <property type="evidence" value="ECO:0007669"/>
    <property type="project" value="InterPro"/>
</dbReference>
<dbReference type="InterPro" id="IPR036397">
    <property type="entry name" value="RNaseH_sf"/>
</dbReference>
<sequence length="230" mass="25349">MTKVKMKIGFENGFYMKREGKGGGLAMLWRREVNPEIKSYSRRHIDTVRSDYKGAITTKFLKQQPLDVGWAAPPPDTHNINVDGATSEGGKLSSVGVVIHDCRGMMVVARSKLLDALYDVETAEALALESGILLASKLMIHQVIIESESLAVVQAVNSRSFHGTIGPIIQGALSLLNQFGSWKAPHLKRDYNKVAHELAQYAKKSATTQAWIEAEPSMFHSLLALDRSKC</sequence>
<protein>
    <recommendedName>
        <fullName evidence="1">RNase H type-1 domain-containing protein</fullName>
    </recommendedName>
</protein>
<dbReference type="PANTHER" id="PTHR47723">
    <property type="entry name" value="OS05G0353850 PROTEIN"/>
    <property type="match status" value="1"/>
</dbReference>